<feature type="signal peptide" evidence="2">
    <location>
        <begin position="1"/>
        <end position="19"/>
    </location>
</feature>
<dbReference type="AlphaFoldDB" id="A0A135V172"/>
<sequence>MQIQSALISLALVAGTASAAYEHAYTNGTFTITKVWDAVTTYCPQPTTLCFNNRTYTIEQPTTFIIPDCPCTQTYTTNQCSECQHPTGYVVPNPPAQTGTGDVPPAVPTQTGLITCPGSPYCPPGASGSILPPAQTGSAGLVCPGSPYCPPAASGGSGGASGGAGGAGGASDGGAATPSQTGALVCPGSPNCPATGSSTAAGGAGGSGGAKPSTVVVAGAEKNVAAAGVALVAGFVAVLAL</sequence>
<evidence type="ECO:0000313" key="4">
    <source>
        <dbReference type="Proteomes" id="UP000070121"/>
    </source>
</evidence>
<evidence type="ECO:0000256" key="1">
    <source>
        <dbReference type="SAM" id="MobiDB-lite"/>
    </source>
</evidence>
<dbReference type="EMBL" id="JFFI01000686">
    <property type="protein sequence ID" value="KXH66406.1"/>
    <property type="molecule type" value="Genomic_DNA"/>
</dbReference>
<dbReference type="Proteomes" id="UP000070121">
    <property type="component" value="Unassembled WGS sequence"/>
</dbReference>
<keyword evidence="4" id="KW-1185">Reference proteome</keyword>
<dbReference type="STRING" id="1209931.A0A135V172"/>
<organism evidence="3 4">
    <name type="scientific">Colletotrichum salicis</name>
    <dbReference type="NCBI Taxonomy" id="1209931"/>
    <lineage>
        <taxon>Eukaryota</taxon>
        <taxon>Fungi</taxon>
        <taxon>Dikarya</taxon>
        <taxon>Ascomycota</taxon>
        <taxon>Pezizomycotina</taxon>
        <taxon>Sordariomycetes</taxon>
        <taxon>Hypocreomycetidae</taxon>
        <taxon>Glomerellales</taxon>
        <taxon>Glomerellaceae</taxon>
        <taxon>Colletotrichum</taxon>
        <taxon>Colletotrichum acutatum species complex</taxon>
    </lineage>
</organism>
<protein>
    <recommendedName>
        <fullName evidence="5">Mmc protein</fullName>
    </recommendedName>
</protein>
<feature type="compositionally biased region" description="Gly residues" evidence="1">
    <location>
        <begin position="159"/>
        <end position="172"/>
    </location>
</feature>
<evidence type="ECO:0008006" key="5">
    <source>
        <dbReference type="Google" id="ProtNLM"/>
    </source>
</evidence>
<proteinExistence type="predicted"/>
<feature type="chain" id="PRO_5007805597" description="Mmc protein" evidence="2">
    <location>
        <begin position="20"/>
        <end position="241"/>
    </location>
</feature>
<name>A0A135V172_9PEZI</name>
<accession>A0A135V172</accession>
<evidence type="ECO:0000313" key="3">
    <source>
        <dbReference type="EMBL" id="KXH66406.1"/>
    </source>
</evidence>
<feature type="region of interest" description="Disordered" evidence="1">
    <location>
        <begin position="159"/>
        <end position="179"/>
    </location>
</feature>
<reference evidence="3 4" key="1">
    <citation type="submission" date="2014-02" db="EMBL/GenBank/DDBJ databases">
        <title>The genome sequence of Colletotrichum salicis CBS 607.94.</title>
        <authorList>
            <person name="Baroncelli R."/>
            <person name="Thon M.R."/>
        </authorList>
    </citation>
    <scope>NUCLEOTIDE SEQUENCE [LARGE SCALE GENOMIC DNA]</scope>
    <source>
        <strain evidence="3 4">CBS 607.94</strain>
    </source>
</reference>
<comment type="caution">
    <text evidence="3">The sequence shown here is derived from an EMBL/GenBank/DDBJ whole genome shotgun (WGS) entry which is preliminary data.</text>
</comment>
<evidence type="ECO:0000256" key="2">
    <source>
        <dbReference type="SAM" id="SignalP"/>
    </source>
</evidence>
<dbReference type="OrthoDB" id="4094614at2759"/>
<keyword evidence="2" id="KW-0732">Signal</keyword>
<gene>
    <name evidence="3" type="ORF">CSAL01_10765</name>
</gene>